<evidence type="ECO:0000256" key="2">
    <source>
        <dbReference type="ARBA" id="ARBA00022723"/>
    </source>
</evidence>
<keyword evidence="5 9" id="KW-0460">Magnesium</keyword>
<evidence type="ECO:0000313" key="10">
    <source>
        <dbReference type="EMBL" id="WOX56081.1"/>
    </source>
</evidence>
<protein>
    <recommendedName>
        <fullName evidence="9">CRISPR-associated endonuclease Cas1</fullName>
        <ecNumber evidence="9">3.1.-.-</ecNumber>
    </recommendedName>
</protein>
<dbReference type="EMBL" id="CP137641">
    <property type="protein sequence ID" value="WOX56081.1"/>
    <property type="molecule type" value="Genomic_DNA"/>
</dbReference>
<feature type="binding site" evidence="9">
    <location>
        <position position="167"/>
    </location>
    <ligand>
        <name>Mn(2+)</name>
        <dbReference type="ChEBI" id="CHEBI:29035"/>
    </ligand>
</feature>
<keyword evidence="2 9" id="KW-0479">Metal-binding</keyword>
<evidence type="ECO:0000313" key="11">
    <source>
        <dbReference type="Proteomes" id="UP001626603"/>
    </source>
</evidence>
<dbReference type="GO" id="GO:0046872">
    <property type="term" value="F:metal ion binding"/>
    <property type="evidence" value="ECO:0007669"/>
    <property type="project" value="UniProtKB-UniRule"/>
</dbReference>
<gene>
    <name evidence="10" type="primary">cas1c</name>
    <name evidence="9" type="synonym">cas1</name>
    <name evidence="10" type="ORF">R6Y95_01800</name>
</gene>
<dbReference type="Gene3D" id="3.100.10.20">
    <property type="entry name" value="CRISPR-associated endonuclease Cas1, N-terminal domain"/>
    <property type="match status" value="1"/>
</dbReference>
<sequence length="344" mass="38706">MRKLLNVLYVTNPDSYLTKDGENIVVSVERKEVGRIPIHNLEEVICFGFMGASPGVMELCTSRNVGLAFVSPYGKFLGRVSGRVSGNVLLRKRQYLLSDDEVAAARIALNCVLGKMLNCRNVLLRFGRDYPEKVSPVFSERLQRLTEGIRQLRESPPDTLNELRGREGILSKCYFDCFDDLILSQDSAFAFEFRSRRPPLNRVNALLSFIYTLIAVDCASALESVGLDPQVGFLHRARPGRMSLALDLMEEFRPYLGDRFVLSLINNRVIAADDFLVKENGAAIMTDAGRKAVLAAWQRRKTEEVTHGYLDERISIGLLPYAQAMLLARHLRGDIDGYPPFVVR</sequence>
<dbReference type="PANTHER" id="PTHR34353">
    <property type="entry name" value="CRISPR-ASSOCIATED ENDONUCLEASE CAS1 1"/>
    <property type="match status" value="1"/>
</dbReference>
<dbReference type="InterPro" id="IPR002729">
    <property type="entry name" value="CRISPR-assoc_Cas1"/>
</dbReference>
<dbReference type="PANTHER" id="PTHR34353:SF2">
    <property type="entry name" value="CRISPR-ASSOCIATED ENDONUCLEASE CAS1 1"/>
    <property type="match status" value="1"/>
</dbReference>
<dbReference type="AlphaFoldDB" id="A0ABD8ABM3"/>
<evidence type="ECO:0000256" key="7">
    <source>
        <dbReference type="ARBA" id="ARBA00023125"/>
    </source>
</evidence>
<dbReference type="GO" id="GO:0051607">
    <property type="term" value="P:defense response to virus"/>
    <property type="evidence" value="ECO:0007669"/>
    <property type="project" value="UniProtKB-UniRule"/>
</dbReference>
<comment type="function">
    <text evidence="9">CRISPR (clustered regularly interspaced short palindromic repeat), is an adaptive immune system that provides protection against mobile genetic elements (viruses, transposable elements and conjugative plasmids). CRISPR clusters contain spacers, sequences complementary to antecedent mobile elements, and target invading nucleic acids. CRISPR clusters are transcribed and processed into CRISPR RNA (crRNA). Acts as a dsDNA endonuclease. Involved in the integration of spacer DNA into the CRISPR cassette.</text>
</comment>
<dbReference type="Proteomes" id="UP001626603">
    <property type="component" value="Chromosome"/>
</dbReference>
<organism evidence="10 11">
    <name type="scientific">Methanoculleus palmolei</name>
    <dbReference type="NCBI Taxonomy" id="72612"/>
    <lineage>
        <taxon>Archaea</taxon>
        <taxon>Methanobacteriati</taxon>
        <taxon>Methanobacteriota</taxon>
        <taxon>Stenosarchaea group</taxon>
        <taxon>Methanomicrobia</taxon>
        <taxon>Methanomicrobiales</taxon>
        <taxon>Methanomicrobiaceae</taxon>
        <taxon>Methanoculleus</taxon>
    </lineage>
</organism>
<dbReference type="GO" id="GO:0016787">
    <property type="term" value="F:hydrolase activity"/>
    <property type="evidence" value="ECO:0007669"/>
    <property type="project" value="UniProtKB-KW"/>
</dbReference>
<dbReference type="InterPro" id="IPR042211">
    <property type="entry name" value="CRISPR-assoc_Cas1_N"/>
</dbReference>
<comment type="cofactor">
    <cofactor evidence="9">
        <name>Mg(2+)</name>
        <dbReference type="ChEBI" id="CHEBI:18420"/>
    </cofactor>
    <cofactor evidence="9">
        <name>Mn(2+)</name>
        <dbReference type="ChEBI" id="CHEBI:29035"/>
    </cofactor>
</comment>
<dbReference type="NCBIfam" id="TIGR03640">
    <property type="entry name" value="cas1_DVULG"/>
    <property type="match status" value="1"/>
</dbReference>
<dbReference type="InterPro" id="IPR042206">
    <property type="entry name" value="CRISPR-assoc_Cas1_C"/>
</dbReference>
<evidence type="ECO:0000256" key="6">
    <source>
        <dbReference type="ARBA" id="ARBA00023118"/>
    </source>
</evidence>
<dbReference type="HAMAP" id="MF_01470">
    <property type="entry name" value="Cas1"/>
    <property type="match status" value="1"/>
</dbReference>
<feature type="binding site" evidence="9">
    <location>
        <position position="250"/>
    </location>
    <ligand>
        <name>Mn(2+)</name>
        <dbReference type="ChEBI" id="CHEBI:29035"/>
    </ligand>
</feature>
<comment type="subunit">
    <text evidence="9">Homodimer, forms a heterotetramer with a Cas2 homodimer.</text>
</comment>
<dbReference type="Pfam" id="PF01867">
    <property type="entry name" value="Cas_Cas1"/>
    <property type="match status" value="1"/>
</dbReference>
<evidence type="ECO:0000256" key="3">
    <source>
        <dbReference type="ARBA" id="ARBA00022759"/>
    </source>
</evidence>
<reference evidence="10 11" key="1">
    <citation type="submission" date="2023-10" db="EMBL/GenBank/DDBJ databases">
        <title>The complete genome sequence of Methanoculleus palmolei DSM 4273.</title>
        <authorList>
            <person name="Lai S.-J."/>
            <person name="You Y.-T."/>
            <person name="Chen S.-C."/>
        </authorList>
    </citation>
    <scope>NUCLEOTIDE SEQUENCE [LARGE SCALE GENOMIC DNA]</scope>
    <source>
        <strain evidence="10 11">DSM 4273</strain>
    </source>
</reference>
<dbReference type="GO" id="GO:0003677">
    <property type="term" value="F:DNA binding"/>
    <property type="evidence" value="ECO:0007669"/>
    <property type="project" value="UniProtKB-KW"/>
</dbReference>
<keyword evidence="8 9" id="KW-0464">Manganese</keyword>
<evidence type="ECO:0000256" key="9">
    <source>
        <dbReference type="HAMAP-Rule" id="MF_01470"/>
    </source>
</evidence>
<dbReference type="InterPro" id="IPR019856">
    <property type="entry name" value="CRISPR-assoc_Cas1_DVULG"/>
</dbReference>
<dbReference type="NCBIfam" id="TIGR00287">
    <property type="entry name" value="cas1"/>
    <property type="match status" value="1"/>
</dbReference>
<keyword evidence="6 9" id="KW-0051">Antiviral defense</keyword>
<dbReference type="GO" id="GO:0004519">
    <property type="term" value="F:endonuclease activity"/>
    <property type="evidence" value="ECO:0007669"/>
    <property type="project" value="UniProtKB-UniRule"/>
</dbReference>
<keyword evidence="7 9" id="KW-0238">DNA-binding</keyword>
<proteinExistence type="inferred from homology"/>
<evidence type="ECO:0000256" key="5">
    <source>
        <dbReference type="ARBA" id="ARBA00022842"/>
    </source>
</evidence>
<dbReference type="InterPro" id="IPR050646">
    <property type="entry name" value="Cas1"/>
</dbReference>
<feature type="binding site" evidence="9">
    <location>
        <position position="235"/>
    </location>
    <ligand>
        <name>Mn(2+)</name>
        <dbReference type="ChEBI" id="CHEBI:29035"/>
    </ligand>
</feature>
<name>A0ABD8ABM3_9EURY</name>
<dbReference type="GO" id="GO:0043571">
    <property type="term" value="P:maintenance of CRISPR repeat elements"/>
    <property type="evidence" value="ECO:0007669"/>
    <property type="project" value="UniProtKB-UniRule"/>
</dbReference>
<evidence type="ECO:0000256" key="8">
    <source>
        <dbReference type="ARBA" id="ARBA00023211"/>
    </source>
</evidence>
<keyword evidence="3 9" id="KW-0255">Endonuclease</keyword>
<accession>A0ABD8ABM3</accession>
<comment type="similarity">
    <text evidence="9">Belongs to the CRISPR-associated endonuclease Cas1 family.</text>
</comment>
<keyword evidence="4 9" id="KW-0378">Hydrolase</keyword>
<dbReference type="EC" id="3.1.-.-" evidence="9"/>
<evidence type="ECO:0000256" key="4">
    <source>
        <dbReference type="ARBA" id="ARBA00022801"/>
    </source>
</evidence>
<evidence type="ECO:0000256" key="1">
    <source>
        <dbReference type="ARBA" id="ARBA00022722"/>
    </source>
</evidence>
<keyword evidence="1 9" id="KW-0540">Nuclease</keyword>
<keyword evidence="11" id="KW-1185">Reference proteome</keyword>
<dbReference type="Gene3D" id="1.20.120.920">
    <property type="entry name" value="CRISPR-associated endonuclease Cas1, C-terminal domain"/>
    <property type="match status" value="1"/>
</dbReference>